<comment type="caution">
    <text evidence="3">The sequence shown here is derived from an EMBL/GenBank/DDBJ whole genome shotgun (WGS) entry which is preliminary data.</text>
</comment>
<name>A0A3N0CM37_9ACTN</name>
<dbReference type="Proteomes" id="UP000267128">
    <property type="component" value="Unassembled WGS sequence"/>
</dbReference>
<reference evidence="3 4" key="1">
    <citation type="submission" date="2018-11" db="EMBL/GenBank/DDBJ databases">
        <authorList>
            <person name="Li F."/>
        </authorList>
    </citation>
    <scope>NUCLEOTIDE SEQUENCE [LARGE SCALE GENOMIC DNA]</scope>
    <source>
        <strain evidence="3 4">Gsoil 097</strain>
    </source>
</reference>
<organism evidence="3 4">
    <name type="scientific">Nocardioides marmoriginsengisoli</name>
    <dbReference type="NCBI Taxonomy" id="661483"/>
    <lineage>
        <taxon>Bacteria</taxon>
        <taxon>Bacillati</taxon>
        <taxon>Actinomycetota</taxon>
        <taxon>Actinomycetes</taxon>
        <taxon>Propionibacteriales</taxon>
        <taxon>Nocardioidaceae</taxon>
        <taxon>Nocardioides</taxon>
    </lineage>
</organism>
<feature type="transmembrane region" description="Helical" evidence="2">
    <location>
        <begin position="44"/>
        <end position="67"/>
    </location>
</feature>
<keyword evidence="2" id="KW-0472">Membrane</keyword>
<feature type="region of interest" description="Disordered" evidence="1">
    <location>
        <begin position="1"/>
        <end position="32"/>
    </location>
</feature>
<dbReference type="AlphaFoldDB" id="A0A3N0CM37"/>
<sequence length="178" mass="18650">MSDHQPPHATGQISPDGQFQWNGTAWVPNPHLPQPKKKHTVRNVLLIMIVVFVAGIAGCLALIGGAANEIDKAIKEDDARAAQDVTLGACPVKAEFGSHAARLTITNSNKAAQTYTGTVYLNKGGEQVGSGVILEDVQGGATVKVTVNLYSAGSVELTTDQVKGATCTLRKVGAFETE</sequence>
<evidence type="ECO:0000256" key="1">
    <source>
        <dbReference type="SAM" id="MobiDB-lite"/>
    </source>
</evidence>
<keyword evidence="2" id="KW-0812">Transmembrane</keyword>
<evidence type="ECO:0000256" key="2">
    <source>
        <dbReference type="SAM" id="Phobius"/>
    </source>
</evidence>
<dbReference type="EMBL" id="RJSE01000005">
    <property type="protein sequence ID" value="RNL64379.1"/>
    <property type="molecule type" value="Genomic_DNA"/>
</dbReference>
<gene>
    <name evidence="3" type="ORF">EFK50_07595</name>
</gene>
<evidence type="ECO:0000313" key="3">
    <source>
        <dbReference type="EMBL" id="RNL64379.1"/>
    </source>
</evidence>
<accession>A0A3N0CM37</accession>
<evidence type="ECO:0008006" key="5">
    <source>
        <dbReference type="Google" id="ProtNLM"/>
    </source>
</evidence>
<dbReference type="RefSeq" id="WP_123226955.1">
    <property type="nucleotide sequence ID" value="NZ_RJSE01000005.1"/>
</dbReference>
<keyword evidence="2" id="KW-1133">Transmembrane helix</keyword>
<feature type="compositionally biased region" description="Polar residues" evidence="1">
    <location>
        <begin position="11"/>
        <end position="23"/>
    </location>
</feature>
<evidence type="ECO:0000313" key="4">
    <source>
        <dbReference type="Proteomes" id="UP000267128"/>
    </source>
</evidence>
<protein>
    <recommendedName>
        <fullName evidence="5">DUF2510 domain-containing protein</fullName>
    </recommendedName>
</protein>
<keyword evidence="4" id="KW-1185">Reference proteome</keyword>
<proteinExistence type="predicted"/>